<dbReference type="RefSeq" id="WP_005742453.1">
    <property type="nucleotide sequence ID" value="NZ_LGLK01000057.1"/>
</dbReference>
<reference evidence="3 4" key="1">
    <citation type="submission" date="2015-07" db="EMBL/GenBank/DDBJ databases">
        <authorList>
            <person name="O'Brien H.E."/>
            <person name="Thakur S."/>
            <person name="Gong Y."/>
            <person name="Wang P.W."/>
            <person name="Guttman D.S."/>
        </authorList>
    </citation>
    <scope>NUCLEOTIDE SEQUENCE [LARGE SCALE GENOMIC DNA]</scope>
    <source>
        <strain evidence="3 4">107</strain>
    </source>
</reference>
<protein>
    <recommendedName>
        <fullName evidence="5">Plasmid segregation protein ParM/StbA domain-containing protein</fullName>
    </recommendedName>
</protein>
<organism evidence="3 4">
    <name type="scientific">Pseudomonas amygdali pv. lachrymans</name>
    <name type="common">Pseudomonas syringae pv. lachrymans</name>
    <dbReference type="NCBI Taxonomy" id="53707"/>
    <lineage>
        <taxon>Bacteria</taxon>
        <taxon>Pseudomonadati</taxon>
        <taxon>Pseudomonadota</taxon>
        <taxon>Gammaproteobacteria</taxon>
        <taxon>Pseudomonadales</taxon>
        <taxon>Pseudomonadaceae</taxon>
        <taxon>Pseudomonas</taxon>
        <taxon>Pseudomonas amygdali</taxon>
    </lineage>
</organism>
<evidence type="ECO:0000313" key="3">
    <source>
        <dbReference type="EMBL" id="KPC17772.1"/>
    </source>
</evidence>
<sequence>MSEVHLFAGIDDGHRETKISLSNGIKLAIPSRAMSGLSNQISLNGSKSGVFAYQTSDGPYTLGDVESAEDTAYDEYPVSTQNRVIVAHALRQAGLGHLNTLDVVTGLPLKRYYLKGQPNQELIDAKKANLLNLDVKGMDGFQPAIIQRHDVLSEAVAAWVNYVLIRKDDGKLTIDRNRLEERTAIVDIGGRTLDIAVVRKWVLDGDRSTTDDIGMIKIITGLKDRLYDFFKGIELSDEQVEFALTKRTVKVRGQMYDVGHVVDDATLSVVNSIKATVKRHLQTARDIDNVFFVGGTSEYLRNYLNGWFEQQRIMQDPAFANADGMLKYSEFVMGRK</sequence>
<comment type="caution">
    <text evidence="3">The sequence shown here is derived from an EMBL/GenBank/DDBJ whole genome shotgun (WGS) entry which is preliminary data.</text>
</comment>
<evidence type="ECO:0000259" key="2">
    <source>
        <dbReference type="Pfam" id="PF21522"/>
    </source>
</evidence>
<keyword evidence="4" id="KW-1185">Reference proteome</keyword>
<feature type="domain" description="Plasmid segregation protein ParM/StbA N-terminal" evidence="1">
    <location>
        <begin position="10"/>
        <end position="158"/>
    </location>
</feature>
<accession>A0ABR5KT80</accession>
<proteinExistence type="predicted"/>
<dbReference type="InterPro" id="IPR043129">
    <property type="entry name" value="ATPase_NBD"/>
</dbReference>
<dbReference type="InterPro" id="IPR009440">
    <property type="entry name" value="ParM/StbA_N"/>
</dbReference>
<reference evidence="3 4" key="2">
    <citation type="submission" date="2015-10" db="EMBL/GenBank/DDBJ databases">
        <title>Comparative genomics and high-throughput reverse genetic screens identify a new phytobacterial MAMP and an Arabidopsis receptor required for immune elicitation.</title>
        <authorList>
            <person name="Mott G.A."/>
            <person name="Thakur S."/>
            <person name="Wang P.W."/>
            <person name="Desveaux D."/>
            <person name="Guttman D.S."/>
        </authorList>
    </citation>
    <scope>NUCLEOTIDE SEQUENCE [LARGE SCALE GENOMIC DNA]</scope>
    <source>
        <strain evidence="3 4">107</strain>
    </source>
</reference>
<dbReference type="GeneID" id="39474813"/>
<dbReference type="CDD" id="cd24022">
    <property type="entry name" value="ASKHA_NBD_ParM_R1-like"/>
    <property type="match status" value="1"/>
</dbReference>
<dbReference type="Pfam" id="PF06406">
    <property type="entry name" value="StbA_N"/>
    <property type="match status" value="1"/>
</dbReference>
<dbReference type="InterPro" id="IPR049067">
    <property type="entry name" value="MreB-like_C"/>
</dbReference>
<evidence type="ECO:0000259" key="1">
    <source>
        <dbReference type="Pfam" id="PF06406"/>
    </source>
</evidence>
<dbReference type="EMBL" id="LGLK01000057">
    <property type="protein sequence ID" value="KPC17772.1"/>
    <property type="molecule type" value="Genomic_DNA"/>
</dbReference>
<gene>
    <name evidence="3" type="ORF">AC499_0974</name>
</gene>
<dbReference type="Gene3D" id="3.30.420.40">
    <property type="match status" value="2"/>
</dbReference>
<dbReference type="Proteomes" id="UP000037943">
    <property type="component" value="Unassembled WGS sequence"/>
</dbReference>
<dbReference type="Pfam" id="PF21522">
    <property type="entry name" value="MreB-like_C"/>
    <property type="match status" value="1"/>
</dbReference>
<evidence type="ECO:0000313" key="4">
    <source>
        <dbReference type="Proteomes" id="UP000037943"/>
    </source>
</evidence>
<dbReference type="InterPro" id="IPR056367">
    <property type="entry name" value="ASKHA_NBD_ParM_R1-like"/>
</dbReference>
<dbReference type="SUPFAM" id="SSF53067">
    <property type="entry name" value="Actin-like ATPase domain"/>
    <property type="match status" value="2"/>
</dbReference>
<name>A0ABR5KT80_PSEAV</name>
<evidence type="ECO:0008006" key="5">
    <source>
        <dbReference type="Google" id="ProtNLM"/>
    </source>
</evidence>
<feature type="domain" description="Actin homologue MreB-like C-terminal" evidence="2">
    <location>
        <begin position="185"/>
        <end position="305"/>
    </location>
</feature>